<protein>
    <submittedName>
        <fullName evidence="1">Uncharacterized protein</fullName>
    </submittedName>
</protein>
<dbReference type="STRING" id="630515.SAMN04489812_4129"/>
<dbReference type="Proteomes" id="UP000199103">
    <property type="component" value="Chromosome I"/>
</dbReference>
<accession>A0A1H1XKX0</accession>
<organism evidence="1 2">
    <name type="scientific">Microlunatus soli</name>
    <dbReference type="NCBI Taxonomy" id="630515"/>
    <lineage>
        <taxon>Bacteria</taxon>
        <taxon>Bacillati</taxon>
        <taxon>Actinomycetota</taxon>
        <taxon>Actinomycetes</taxon>
        <taxon>Propionibacteriales</taxon>
        <taxon>Propionibacteriaceae</taxon>
        <taxon>Microlunatus</taxon>
    </lineage>
</organism>
<proteinExistence type="predicted"/>
<sequence length="248" mass="25772">MRLFSGLIDPASAQPVTTVSEIQELRSGPHGALLGALLVPDQELMALDRAASAELPVTVINTGGAGGLVAVAGRHPQRLRIAGVDNVVRDPQDPVGNIARIAAAARELDPEIVIRVAIPFRCTGYDDAVAEAESEELQGLLSATDPSADGDLAAQLSTFVEADLACAVALDDPVRLVGLIIALDAIIDGADPADARVLLAGNDAPAAAGEIAGWDDQRIGRVRRRLTAVRVPDPAALLDQLTRWGILT</sequence>
<dbReference type="AlphaFoldDB" id="A0A1H1XKX0"/>
<evidence type="ECO:0000313" key="1">
    <source>
        <dbReference type="EMBL" id="SDT09870.1"/>
    </source>
</evidence>
<reference evidence="1 2" key="1">
    <citation type="submission" date="2016-10" db="EMBL/GenBank/DDBJ databases">
        <authorList>
            <person name="de Groot N.N."/>
        </authorList>
    </citation>
    <scope>NUCLEOTIDE SEQUENCE [LARGE SCALE GENOMIC DNA]</scope>
    <source>
        <strain evidence="1 2">DSM 21800</strain>
    </source>
</reference>
<name>A0A1H1XKX0_9ACTN</name>
<dbReference type="RefSeq" id="WP_091527289.1">
    <property type="nucleotide sequence ID" value="NZ_LT629772.1"/>
</dbReference>
<keyword evidence="2" id="KW-1185">Reference proteome</keyword>
<gene>
    <name evidence="1" type="ORF">SAMN04489812_4129</name>
</gene>
<dbReference type="OrthoDB" id="9778153at2"/>
<evidence type="ECO:0000313" key="2">
    <source>
        <dbReference type="Proteomes" id="UP000199103"/>
    </source>
</evidence>
<dbReference type="EMBL" id="LT629772">
    <property type="protein sequence ID" value="SDT09870.1"/>
    <property type="molecule type" value="Genomic_DNA"/>
</dbReference>